<organism evidence="3 4">
    <name type="scientific">Ensete ventricosum</name>
    <name type="common">Abyssinian banana</name>
    <name type="synonym">Musa ensete</name>
    <dbReference type="NCBI Taxonomy" id="4639"/>
    <lineage>
        <taxon>Eukaryota</taxon>
        <taxon>Viridiplantae</taxon>
        <taxon>Streptophyta</taxon>
        <taxon>Embryophyta</taxon>
        <taxon>Tracheophyta</taxon>
        <taxon>Spermatophyta</taxon>
        <taxon>Magnoliopsida</taxon>
        <taxon>Liliopsida</taxon>
        <taxon>Zingiberales</taxon>
        <taxon>Musaceae</taxon>
        <taxon>Ensete</taxon>
    </lineage>
</organism>
<evidence type="ECO:0000256" key="1">
    <source>
        <dbReference type="ARBA" id="ARBA00010980"/>
    </source>
</evidence>
<dbReference type="Proteomes" id="UP000287651">
    <property type="component" value="Unassembled WGS sequence"/>
</dbReference>
<reference evidence="3 4" key="1">
    <citation type="journal article" date="2014" name="Agronomy (Basel)">
        <title>A Draft Genome Sequence for Ensete ventricosum, the Drought-Tolerant Tree Against Hunger.</title>
        <authorList>
            <person name="Harrison J."/>
            <person name="Moore K.A."/>
            <person name="Paszkiewicz K."/>
            <person name="Jones T."/>
            <person name="Grant M."/>
            <person name="Ambacheew D."/>
            <person name="Muzemil S."/>
            <person name="Studholme D.J."/>
        </authorList>
    </citation>
    <scope>NUCLEOTIDE SEQUENCE [LARGE SCALE GENOMIC DNA]</scope>
</reference>
<feature type="non-terminal residue" evidence="3">
    <location>
        <position position="1"/>
    </location>
</feature>
<dbReference type="GO" id="GO:0030570">
    <property type="term" value="F:pectate lyase activity"/>
    <property type="evidence" value="ECO:0007669"/>
    <property type="project" value="InterPro"/>
</dbReference>
<dbReference type="EMBL" id="AMZH03013494">
    <property type="protein sequence ID" value="RRT49173.1"/>
    <property type="molecule type" value="Genomic_DNA"/>
</dbReference>
<accession>A0A426YBQ3</accession>
<comment type="caution">
    <text evidence="3">The sequence shown here is derived from an EMBL/GenBank/DDBJ whole genome shotgun (WGS) entry which is preliminary data.</text>
</comment>
<evidence type="ECO:0000313" key="3">
    <source>
        <dbReference type="EMBL" id="RRT49173.1"/>
    </source>
</evidence>
<comment type="similarity">
    <text evidence="1">Belongs to the polysaccharide lyase 1 family.</text>
</comment>
<name>A0A426YBQ3_ENSVE</name>
<gene>
    <name evidence="3" type="ORF">B296_00052568</name>
</gene>
<protein>
    <recommendedName>
        <fullName evidence="2">Pectate lyase N-terminal domain-containing protein</fullName>
    </recommendedName>
</protein>
<evidence type="ECO:0000259" key="2">
    <source>
        <dbReference type="Pfam" id="PF04431"/>
    </source>
</evidence>
<feature type="domain" description="Pectate lyase N-terminal" evidence="2">
    <location>
        <begin position="82"/>
        <end position="117"/>
    </location>
</feature>
<dbReference type="InterPro" id="IPR007524">
    <property type="entry name" value="Pec_lyase_N"/>
</dbReference>
<dbReference type="AlphaFoldDB" id="A0A426YBQ3"/>
<proteinExistence type="inferred from homology"/>
<evidence type="ECO:0000313" key="4">
    <source>
        <dbReference type="Proteomes" id="UP000287651"/>
    </source>
</evidence>
<dbReference type="Pfam" id="PF04431">
    <property type="entry name" value="Pec_lyase_N"/>
    <property type="match status" value="1"/>
</dbReference>
<sequence length="123" mass="13764">WAAARLSFRRQTLKQAASTLFISHPIVADPIAGREAEHIRGLWFVSPSSGRSGSKEVPYQMEFGLGYLIYSLLFLASAAASNITDYDEYWVKREAVARTNILQAYVPEPASVVNHFNTPDIFQ</sequence>